<accession>A0A319D1Q8</accession>
<dbReference type="GO" id="GO:0006559">
    <property type="term" value="P:L-phenylalanine catabolic process"/>
    <property type="evidence" value="ECO:0007669"/>
    <property type="project" value="InterPro"/>
</dbReference>
<dbReference type="NCBIfam" id="TIGR01226">
    <property type="entry name" value="phe_am_lyase"/>
    <property type="match status" value="1"/>
</dbReference>
<keyword evidence="5" id="KW-1185">Reference proteome</keyword>
<dbReference type="InterPro" id="IPR008948">
    <property type="entry name" value="L-Aspartase-like"/>
</dbReference>
<dbReference type="InterPro" id="IPR024083">
    <property type="entry name" value="Fumarase/histidase_N"/>
</dbReference>
<evidence type="ECO:0000256" key="1">
    <source>
        <dbReference type="ARBA" id="ARBA00007238"/>
    </source>
</evidence>
<comment type="similarity">
    <text evidence="1 2">Belongs to the PAL/histidase family.</text>
</comment>
<dbReference type="GO" id="GO:0016841">
    <property type="term" value="F:ammonia-lyase activity"/>
    <property type="evidence" value="ECO:0007669"/>
    <property type="project" value="InterPro"/>
</dbReference>
<dbReference type="Proteomes" id="UP000247810">
    <property type="component" value="Unassembled WGS sequence"/>
</dbReference>
<dbReference type="PROSITE" id="PS00488">
    <property type="entry name" value="PAL_HISTIDASE"/>
    <property type="match status" value="1"/>
</dbReference>
<reference evidence="4 5" key="1">
    <citation type="submission" date="2018-02" db="EMBL/GenBank/DDBJ databases">
        <title>The genomes of Aspergillus section Nigri reveals drivers in fungal speciation.</title>
        <authorList>
            <consortium name="DOE Joint Genome Institute"/>
            <person name="Vesth T.C."/>
            <person name="Nybo J."/>
            <person name="Theobald S."/>
            <person name="Brandl J."/>
            <person name="Frisvad J.C."/>
            <person name="Nielsen K.F."/>
            <person name="Lyhne E.K."/>
            <person name="Kogle M.E."/>
            <person name="Kuo A."/>
            <person name="Riley R."/>
            <person name="Clum A."/>
            <person name="Nolan M."/>
            <person name="Lipzen A."/>
            <person name="Salamov A."/>
            <person name="Henrissat B."/>
            <person name="Wiebenga A."/>
            <person name="De vries R.P."/>
            <person name="Grigoriev I.V."/>
            <person name="Mortensen U.H."/>
            <person name="Andersen M.R."/>
            <person name="Baker S.E."/>
        </authorList>
    </citation>
    <scope>NUCLEOTIDE SEQUENCE [LARGE SCALE GENOMIC DNA]</scope>
    <source>
        <strain evidence="4 5">CBS 707.79</strain>
    </source>
</reference>
<dbReference type="PANTHER" id="PTHR10362">
    <property type="entry name" value="HISTIDINE AMMONIA-LYASE"/>
    <property type="match status" value="1"/>
</dbReference>
<dbReference type="STRING" id="1448320.A0A319D1Q8"/>
<evidence type="ECO:0000256" key="2">
    <source>
        <dbReference type="RuleBase" id="RU003954"/>
    </source>
</evidence>
<keyword evidence="2 4" id="KW-0456">Lyase</keyword>
<dbReference type="InterPro" id="IPR001106">
    <property type="entry name" value="Aromatic_Lyase"/>
</dbReference>
<feature type="region of interest" description="Disordered" evidence="3">
    <location>
        <begin position="687"/>
        <end position="721"/>
    </location>
</feature>
<dbReference type="EMBL" id="KZ825961">
    <property type="protein sequence ID" value="PYH90971.1"/>
    <property type="molecule type" value="Genomic_DNA"/>
</dbReference>
<dbReference type="SUPFAM" id="SSF48557">
    <property type="entry name" value="L-aspartase-like"/>
    <property type="match status" value="1"/>
</dbReference>
<protein>
    <submittedName>
        <fullName evidence="4">Phenylalanine ammonia-lyase</fullName>
    </submittedName>
</protein>
<name>A0A319D1Q8_9EURO</name>
<dbReference type="VEuPathDB" id="FungiDB:BO71DRAFT_386574"/>
<dbReference type="Gene3D" id="1.10.274.20">
    <property type="entry name" value="Phenylalanine ammonia-lyase 1, domain 3"/>
    <property type="match status" value="1"/>
</dbReference>
<dbReference type="OrthoDB" id="10051290at2759"/>
<dbReference type="InterPro" id="IPR022313">
    <property type="entry name" value="Phe/His_NH3-lyase_AS"/>
</dbReference>
<evidence type="ECO:0000313" key="5">
    <source>
        <dbReference type="Proteomes" id="UP000247810"/>
    </source>
</evidence>
<dbReference type="InterPro" id="IPR023144">
    <property type="entry name" value="Phe_NH3-lyase_shielding_dom_sf"/>
</dbReference>
<evidence type="ECO:0000313" key="4">
    <source>
        <dbReference type="EMBL" id="PYH90971.1"/>
    </source>
</evidence>
<gene>
    <name evidence="4" type="ORF">BO71DRAFT_386574</name>
</gene>
<dbReference type="CDD" id="cd00332">
    <property type="entry name" value="PAL-HAL"/>
    <property type="match status" value="1"/>
</dbReference>
<dbReference type="AlphaFoldDB" id="A0A319D1Q8"/>
<dbReference type="Pfam" id="PF00221">
    <property type="entry name" value="Lyase_aromatic"/>
    <property type="match status" value="1"/>
</dbReference>
<dbReference type="GO" id="GO:0005737">
    <property type="term" value="C:cytoplasm"/>
    <property type="evidence" value="ECO:0007669"/>
    <property type="project" value="InterPro"/>
</dbReference>
<dbReference type="InterPro" id="IPR005922">
    <property type="entry name" value="Phe_NH3-lyase"/>
</dbReference>
<proteinExistence type="inferred from homology"/>
<dbReference type="Gene3D" id="1.10.275.10">
    <property type="entry name" value="Fumarase/aspartase (N-terminal domain)"/>
    <property type="match status" value="1"/>
</dbReference>
<evidence type="ECO:0000256" key="3">
    <source>
        <dbReference type="SAM" id="MobiDB-lite"/>
    </source>
</evidence>
<organism evidence="4 5">
    <name type="scientific">Aspergillus ellipticus CBS 707.79</name>
    <dbReference type="NCBI Taxonomy" id="1448320"/>
    <lineage>
        <taxon>Eukaryota</taxon>
        <taxon>Fungi</taxon>
        <taxon>Dikarya</taxon>
        <taxon>Ascomycota</taxon>
        <taxon>Pezizomycotina</taxon>
        <taxon>Eurotiomycetes</taxon>
        <taxon>Eurotiomycetidae</taxon>
        <taxon>Eurotiales</taxon>
        <taxon>Aspergillaceae</taxon>
        <taxon>Aspergillus</taxon>
        <taxon>Aspergillus subgen. Circumdati</taxon>
    </lineage>
</organism>
<sequence length="721" mass="77785">MSAQSPHLVKVHELWKRLHQRTKTGKYEVDGKNLHIGDVVATARHGAWPQLSENLQILKDLQDSVSTLFEHLDKGWYVYGVNTGFGGSADSRTDEVIKLQASLMQHTQSGILSSLHTSTGDIPGHAMPSEWVRAGMVVRCNSTMRGHSAVSFPPIKAMTALLQHNLTPVVPLRGSVSASGDLMPLAYVAGALEGNPDILLEKGGKVLPSDQALEQAGLTPVILGPKEGLGLINGTSASAGLAALVVADAHRLALLTQVLSGGAVEALKGSSESFHPFIAQTRPHPGQIENARNINFFLRGSHLSRDVLAPKNRRREDLVQDRYSLRSAPQWIGPQLEDLLLADQQITIELNSSCDNPLVDSSVGDIYYGCNFQAAVVTSAMEKVRLSLQMFGRMLFAQSTEMIDPNLSGGLPANLAADDPSLSFTMKGVDVNMAAYMAELSYLANPMSSHVQAAEMHNQSVNSMALASARMTNDAVDILTKMCACSVFVVCQALDLRALHQKFIQRAAEGLVSVTTRLLSTVITPEQLSSLNEALTAHTGPAWSSTGKLDLDVRCQALVRSAVPIITAHMAEASVAQVLEWQAQATEHVSSIWIHTSEAFITSPDTETFLGQGSRVLYRFVRNELGVPFHQGFKEHPTWESRTLDGRQKRTIGGWISIIHDGIQSGAIYEGLIALVEGGLLTEGTNGHGHNGYTNGHSDGDTNGHTNGHTNGDANVYHSRE</sequence>
<feature type="compositionally biased region" description="Polar residues" evidence="3">
    <location>
        <begin position="701"/>
        <end position="713"/>
    </location>
</feature>
<dbReference type="Gene3D" id="1.20.200.10">
    <property type="entry name" value="Fumarase/aspartase (Central domain)"/>
    <property type="match status" value="1"/>
</dbReference>